<dbReference type="PANTHER" id="PTHR13194:SF19">
    <property type="entry name" value="NAD(P)-BINDING ROSSMANN-FOLD SUPERFAMILY PROTEIN"/>
    <property type="match status" value="1"/>
</dbReference>
<sequence length="180" mass="20788">MKLIYLLITMTIMTNPPQFNFGSKNNTDTWRIVNDDVMGGKSNSKIEEKENSIIFKGHTSLENNGGFASMRTLIPKGALKECKTLTIRFKSVNTSRSFGISLKSSQKYYIPYYKFTFSPKSDDWQELTIKLSDFDYYKISEKMEDSMPLDALEEVFNIALIISDKEEGNFDIEIDYINFE</sequence>
<evidence type="ECO:0000259" key="2">
    <source>
        <dbReference type="Pfam" id="PF08547"/>
    </source>
</evidence>
<dbReference type="InterPro" id="IPR008979">
    <property type="entry name" value="Galactose-bd-like_sf"/>
</dbReference>
<gene>
    <name evidence="3" type="ORF">C7H52_12535</name>
</gene>
<dbReference type="EMBL" id="PXOQ01000015">
    <property type="protein sequence ID" value="PSG86504.1"/>
    <property type="molecule type" value="Genomic_DNA"/>
</dbReference>
<proteinExistence type="inferred from homology"/>
<dbReference type="SUPFAM" id="SSF49785">
    <property type="entry name" value="Galactose-binding domain-like"/>
    <property type="match status" value="1"/>
</dbReference>
<dbReference type="PANTHER" id="PTHR13194">
    <property type="entry name" value="COMPLEX I INTERMEDIATE-ASSOCIATED PROTEIN 30"/>
    <property type="match status" value="1"/>
</dbReference>
<name>A0A2T1N5G7_9FLAO</name>
<comment type="similarity">
    <text evidence="1">Belongs to the CIA30 family.</text>
</comment>
<dbReference type="RefSeq" id="WP_106464242.1">
    <property type="nucleotide sequence ID" value="NZ_PXOQ01000015.1"/>
</dbReference>
<evidence type="ECO:0000256" key="1">
    <source>
        <dbReference type="ARBA" id="ARBA00007884"/>
    </source>
</evidence>
<evidence type="ECO:0000313" key="3">
    <source>
        <dbReference type="EMBL" id="PSG86504.1"/>
    </source>
</evidence>
<organism evidence="3 4">
    <name type="scientific">Aurantibacter aestuarii</name>
    <dbReference type="NCBI Taxonomy" id="1266046"/>
    <lineage>
        <taxon>Bacteria</taxon>
        <taxon>Pseudomonadati</taxon>
        <taxon>Bacteroidota</taxon>
        <taxon>Flavobacteriia</taxon>
        <taxon>Flavobacteriales</taxon>
        <taxon>Flavobacteriaceae</taxon>
        <taxon>Aurantibacter</taxon>
    </lineage>
</organism>
<comment type="caution">
    <text evidence="3">The sequence shown here is derived from an EMBL/GenBank/DDBJ whole genome shotgun (WGS) entry which is preliminary data.</text>
</comment>
<dbReference type="AlphaFoldDB" id="A0A2T1N5G7"/>
<dbReference type="InterPro" id="IPR013857">
    <property type="entry name" value="NADH-UbQ_OxRdtase-assoc_prot30"/>
</dbReference>
<protein>
    <recommendedName>
        <fullName evidence="2">NADH:ubiquinone oxidoreductase intermediate-associated protein 30 domain-containing protein</fullName>
    </recommendedName>
</protein>
<evidence type="ECO:0000313" key="4">
    <source>
        <dbReference type="Proteomes" id="UP000238426"/>
    </source>
</evidence>
<dbReference type="OrthoDB" id="442188at2"/>
<dbReference type="InterPro" id="IPR039131">
    <property type="entry name" value="NDUFAF1"/>
</dbReference>
<dbReference type="Proteomes" id="UP000238426">
    <property type="component" value="Unassembled WGS sequence"/>
</dbReference>
<feature type="domain" description="NADH:ubiquinone oxidoreductase intermediate-associated protein 30" evidence="2">
    <location>
        <begin position="19"/>
        <end position="174"/>
    </location>
</feature>
<keyword evidence="4" id="KW-1185">Reference proteome</keyword>
<reference evidence="3 4" key="1">
    <citation type="submission" date="2018-03" db="EMBL/GenBank/DDBJ databases">
        <title>Mesoflavibacter sp. HG37 and Mesoflavibacter sp. HG96 sp.nov., two marine bacteria isolated from seawater of Western Pacific Ocean.</title>
        <authorList>
            <person name="Cheng H."/>
            <person name="Wu Y.-H."/>
            <person name="Guo L.-L."/>
            <person name="Xu X.-W."/>
        </authorList>
    </citation>
    <scope>NUCLEOTIDE SEQUENCE [LARGE SCALE GENOMIC DNA]</scope>
    <source>
        <strain evidence="3 4">KCTC 32269</strain>
    </source>
</reference>
<dbReference type="Pfam" id="PF08547">
    <property type="entry name" value="CIA30"/>
    <property type="match status" value="1"/>
</dbReference>
<accession>A0A2T1N5G7</accession>